<keyword evidence="3" id="KW-1185">Reference proteome</keyword>
<evidence type="ECO:0000313" key="2">
    <source>
        <dbReference type="EMBL" id="KAF2185384.1"/>
    </source>
</evidence>
<sequence length="185" mass="21211">MACYFREQTDGTGDKEKEAELTDSNIHRQVQGGPAEPSTGRQQARNAAQQTQEEIQDLDDKRTEQFQMNLRQGAERTQRTQHSVSLSERRKTTSPKSDPIPRNDRKGKGLAQKHNSDEETQRPKRKSDIRDDESDDSIKATAITEPSNPRIPNVPRAKRKRATKEDMQQRYAKTPRTSRTLQGRQ</sequence>
<proteinExistence type="predicted"/>
<dbReference type="AlphaFoldDB" id="A0A6A6E0R6"/>
<evidence type="ECO:0000256" key="1">
    <source>
        <dbReference type="SAM" id="MobiDB-lite"/>
    </source>
</evidence>
<feature type="compositionally biased region" description="Basic and acidic residues" evidence="1">
    <location>
        <begin position="7"/>
        <end position="20"/>
    </location>
</feature>
<feature type="region of interest" description="Disordered" evidence="1">
    <location>
        <begin position="1"/>
        <end position="185"/>
    </location>
</feature>
<reference evidence="2" key="1">
    <citation type="journal article" date="2020" name="Stud. Mycol.">
        <title>101 Dothideomycetes genomes: a test case for predicting lifestyles and emergence of pathogens.</title>
        <authorList>
            <person name="Haridas S."/>
            <person name="Albert R."/>
            <person name="Binder M."/>
            <person name="Bloem J."/>
            <person name="Labutti K."/>
            <person name="Salamov A."/>
            <person name="Andreopoulos B."/>
            <person name="Baker S."/>
            <person name="Barry K."/>
            <person name="Bills G."/>
            <person name="Bluhm B."/>
            <person name="Cannon C."/>
            <person name="Castanera R."/>
            <person name="Culley D."/>
            <person name="Daum C."/>
            <person name="Ezra D."/>
            <person name="Gonzalez J."/>
            <person name="Henrissat B."/>
            <person name="Kuo A."/>
            <person name="Liang C."/>
            <person name="Lipzen A."/>
            <person name="Lutzoni F."/>
            <person name="Magnuson J."/>
            <person name="Mondo S."/>
            <person name="Nolan M."/>
            <person name="Ohm R."/>
            <person name="Pangilinan J."/>
            <person name="Park H.-J."/>
            <person name="Ramirez L."/>
            <person name="Alfaro M."/>
            <person name="Sun H."/>
            <person name="Tritt A."/>
            <person name="Yoshinaga Y."/>
            <person name="Zwiers L.-H."/>
            <person name="Turgeon B."/>
            <person name="Goodwin S."/>
            <person name="Spatafora J."/>
            <person name="Crous P."/>
            <person name="Grigoriev I."/>
        </authorList>
    </citation>
    <scope>NUCLEOTIDE SEQUENCE</scope>
    <source>
        <strain evidence="2">CBS 207.26</strain>
    </source>
</reference>
<accession>A0A6A6E0R6</accession>
<feature type="compositionally biased region" description="Polar residues" evidence="1">
    <location>
        <begin position="175"/>
        <end position="185"/>
    </location>
</feature>
<protein>
    <submittedName>
        <fullName evidence="2">Uncharacterized protein</fullName>
    </submittedName>
</protein>
<gene>
    <name evidence="2" type="ORF">K469DRAFT_688163</name>
</gene>
<name>A0A6A6E0R6_9PEZI</name>
<evidence type="ECO:0000313" key="3">
    <source>
        <dbReference type="Proteomes" id="UP000800200"/>
    </source>
</evidence>
<feature type="compositionally biased region" description="Basic and acidic residues" evidence="1">
    <location>
        <begin position="114"/>
        <end position="129"/>
    </location>
</feature>
<dbReference type="Proteomes" id="UP000800200">
    <property type="component" value="Unassembled WGS sequence"/>
</dbReference>
<feature type="compositionally biased region" description="Low complexity" evidence="1">
    <location>
        <begin position="41"/>
        <end position="52"/>
    </location>
</feature>
<organism evidence="2 3">
    <name type="scientific">Zopfia rhizophila CBS 207.26</name>
    <dbReference type="NCBI Taxonomy" id="1314779"/>
    <lineage>
        <taxon>Eukaryota</taxon>
        <taxon>Fungi</taxon>
        <taxon>Dikarya</taxon>
        <taxon>Ascomycota</taxon>
        <taxon>Pezizomycotina</taxon>
        <taxon>Dothideomycetes</taxon>
        <taxon>Dothideomycetes incertae sedis</taxon>
        <taxon>Zopfiaceae</taxon>
        <taxon>Zopfia</taxon>
    </lineage>
</organism>
<dbReference type="EMBL" id="ML994634">
    <property type="protein sequence ID" value="KAF2185384.1"/>
    <property type="molecule type" value="Genomic_DNA"/>
</dbReference>